<dbReference type="EMBL" id="CAADFX010000081">
    <property type="protein sequence ID" value="VFK58345.1"/>
    <property type="molecule type" value="Genomic_DNA"/>
</dbReference>
<reference evidence="1" key="1">
    <citation type="submission" date="2019-02" db="EMBL/GenBank/DDBJ databases">
        <authorList>
            <person name="Gruber-Vodicka R. H."/>
            <person name="Seah K. B. B."/>
        </authorList>
    </citation>
    <scope>NUCLEOTIDE SEQUENCE</scope>
    <source>
        <strain evidence="1">BECK_BY1</strain>
    </source>
</reference>
<sequence>MLALRGKGGIGLDSGGAGCSEFSFFRYVNKIIFIVYAWKVRLEIWKFRLEVIRILAEIAIGTEKDNQSPIFVYFPLGFANESNFKSGVLYSASCLIGLRSSLASLFISRSVSPIDRVFGKFDLFLIAEWKINKSTPFEHVSASRQG</sequence>
<proteinExistence type="predicted"/>
<accession>A0A450ZX38</accession>
<evidence type="ECO:0000313" key="1">
    <source>
        <dbReference type="EMBL" id="VFK58345.1"/>
    </source>
</evidence>
<organism evidence="1">
    <name type="scientific">Candidatus Kentrum sp. TUN</name>
    <dbReference type="NCBI Taxonomy" id="2126343"/>
    <lineage>
        <taxon>Bacteria</taxon>
        <taxon>Pseudomonadati</taxon>
        <taxon>Pseudomonadota</taxon>
        <taxon>Gammaproteobacteria</taxon>
        <taxon>Candidatus Kentrum</taxon>
    </lineage>
</organism>
<name>A0A450ZX38_9GAMM</name>
<dbReference type="AlphaFoldDB" id="A0A450ZX38"/>
<protein>
    <submittedName>
        <fullName evidence="1">Uncharacterized protein</fullName>
    </submittedName>
</protein>
<gene>
    <name evidence="1" type="ORF">BECKTUN1418D_GA0071000_10814</name>
</gene>